<dbReference type="Proteomes" id="UP000887568">
    <property type="component" value="Unplaced"/>
</dbReference>
<feature type="region of interest" description="Disordered" evidence="1">
    <location>
        <begin position="1"/>
        <end position="49"/>
    </location>
</feature>
<dbReference type="AlphaFoldDB" id="A0A914B3D8"/>
<feature type="region of interest" description="Disordered" evidence="1">
    <location>
        <begin position="73"/>
        <end position="95"/>
    </location>
</feature>
<dbReference type="EnsemblMetazoa" id="XM_038214609.1">
    <property type="protein sequence ID" value="XP_038070537.1"/>
    <property type="gene ID" value="LOC119739621"/>
</dbReference>
<name>A0A914B3D8_PATMI</name>
<reference evidence="2" key="1">
    <citation type="submission" date="2022-11" db="UniProtKB">
        <authorList>
            <consortium name="EnsemblMetazoa"/>
        </authorList>
    </citation>
    <scope>IDENTIFICATION</scope>
</reference>
<evidence type="ECO:0000313" key="2">
    <source>
        <dbReference type="EnsemblMetazoa" id="XP_038070537.1"/>
    </source>
</evidence>
<proteinExistence type="predicted"/>
<dbReference type="OMA" id="FMPNIYQ"/>
<sequence length="274" mass="30275">MASFRLPKISDSKSTADQCSEKRRRISTGSMRSGRSGGSMEPSPPTIDKIRPATMRRTLKRSMSVPGLALSTSDRASFQGESGKRGPSIIHRGLLGTSGGLDTEQLIENKRMDMRVRADKEYRAASAKVSDFCTRTAAANVDLRDDRLIDTVDCMEDADIAAERLFMNNTVLRRPRRNGFMPNIYQGPTGTLANQQQLEDDHTQQPHPRSHPLESHSTDYEPGTSHGPPGHDLDDGEAASEMVERISRWLEDVERLKRDPSEDLAAGISLVALT</sequence>
<evidence type="ECO:0000256" key="1">
    <source>
        <dbReference type="SAM" id="MobiDB-lite"/>
    </source>
</evidence>
<organism evidence="2 3">
    <name type="scientific">Patiria miniata</name>
    <name type="common">Bat star</name>
    <name type="synonym">Asterina miniata</name>
    <dbReference type="NCBI Taxonomy" id="46514"/>
    <lineage>
        <taxon>Eukaryota</taxon>
        <taxon>Metazoa</taxon>
        <taxon>Echinodermata</taxon>
        <taxon>Eleutherozoa</taxon>
        <taxon>Asterozoa</taxon>
        <taxon>Asteroidea</taxon>
        <taxon>Valvatacea</taxon>
        <taxon>Valvatida</taxon>
        <taxon>Asterinidae</taxon>
        <taxon>Patiria</taxon>
    </lineage>
</organism>
<keyword evidence="3" id="KW-1185">Reference proteome</keyword>
<accession>A0A914B3D8</accession>
<dbReference type="GeneID" id="119739621"/>
<evidence type="ECO:0000313" key="3">
    <source>
        <dbReference type="Proteomes" id="UP000887568"/>
    </source>
</evidence>
<dbReference type="RefSeq" id="XP_038070537.1">
    <property type="nucleotide sequence ID" value="XM_038214609.1"/>
</dbReference>
<dbReference type="OrthoDB" id="10376424at2759"/>
<feature type="region of interest" description="Disordered" evidence="1">
    <location>
        <begin position="197"/>
        <end position="242"/>
    </location>
</feature>
<protein>
    <submittedName>
        <fullName evidence="2">Uncharacterized protein</fullName>
    </submittedName>
</protein>